<dbReference type="Pfam" id="PF09351">
    <property type="entry name" value="DUF1993"/>
    <property type="match status" value="1"/>
</dbReference>
<dbReference type="Gene3D" id="1.20.120.450">
    <property type="entry name" value="dinb family like domain"/>
    <property type="match status" value="1"/>
</dbReference>
<dbReference type="Proteomes" id="UP000184188">
    <property type="component" value="Unassembled WGS sequence"/>
</dbReference>
<dbReference type="STRING" id="1073090.A0A1L9SSR9"/>
<dbReference type="VEuPathDB" id="FungiDB:ASPZODRAFT_59439"/>
<sequence>MLATDSYSTPLLLSGLQTISVILSRAADYATTNNIPLADIYNATHSPTDPKPLYHQIKGAVRIATTAVSVLTETSPVVVDDSFSDFEGLQAFVEEAIAAIKKATDDPTAFKKDTADEISFPFEGKEVTAPAGKYLAGYMLPEYFFHIGNAYAILKINKVPLNKMVYLQSFNGY</sequence>
<keyword evidence="2" id="KW-1185">Reference proteome</keyword>
<gene>
    <name evidence="1" type="ORF">ASPZODRAFT_59439</name>
</gene>
<dbReference type="GeneID" id="34615313"/>
<dbReference type="OrthoDB" id="3724345at2759"/>
<dbReference type="PANTHER" id="PTHR36922">
    <property type="entry name" value="BLL2446 PROTEIN"/>
    <property type="match status" value="1"/>
</dbReference>
<dbReference type="AlphaFoldDB" id="A0A1L9SSR9"/>
<accession>A0A1L9SSR9</accession>
<dbReference type="EMBL" id="KV878337">
    <property type="protein sequence ID" value="OJJ50229.1"/>
    <property type="molecule type" value="Genomic_DNA"/>
</dbReference>
<dbReference type="SUPFAM" id="SSF109854">
    <property type="entry name" value="DinB/YfiT-like putative metalloenzymes"/>
    <property type="match status" value="1"/>
</dbReference>
<name>A0A1L9SSR9_9EURO</name>
<organism evidence="1 2">
    <name type="scientific">Penicilliopsis zonata CBS 506.65</name>
    <dbReference type="NCBI Taxonomy" id="1073090"/>
    <lineage>
        <taxon>Eukaryota</taxon>
        <taxon>Fungi</taxon>
        <taxon>Dikarya</taxon>
        <taxon>Ascomycota</taxon>
        <taxon>Pezizomycotina</taxon>
        <taxon>Eurotiomycetes</taxon>
        <taxon>Eurotiomycetidae</taxon>
        <taxon>Eurotiales</taxon>
        <taxon>Aspergillaceae</taxon>
        <taxon>Penicilliopsis</taxon>
    </lineage>
</organism>
<proteinExistence type="predicted"/>
<evidence type="ECO:0000313" key="2">
    <source>
        <dbReference type="Proteomes" id="UP000184188"/>
    </source>
</evidence>
<protein>
    <recommendedName>
        <fullName evidence="3">DUF1993 domain-containing protein</fullName>
    </recommendedName>
</protein>
<dbReference type="RefSeq" id="XP_022584739.1">
    <property type="nucleotide sequence ID" value="XM_022728849.1"/>
</dbReference>
<dbReference type="InterPro" id="IPR018531">
    <property type="entry name" value="DUF1993"/>
</dbReference>
<evidence type="ECO:0008006" key="3">
    <source>
        <dbReference type="Google" id="ProtNLM"/>
    </source>
</evidence>
<dbReference type="InterPro" id="IPR034660">
    <property type="entry name" value="DinB/YfiT-like"/>
</dbReference>
<dbReference type="PANTHER" id="PTHR36922:SF1">
    <property type="entry name" value="DUF1993 DOMAIN-CONTAINING PROTEIN"/>
    <property type="match status" value="1"/>
</dbReference>
<reference evidence="2" key="1">
    <citation type="journal article" date="2017" name="Genome Biol.">
        <title>Comparative genomics reveals high biological diversity and specific adaptations in the industrially and medically important fungal genus Aspergillus.</title>
        <authorList>
            <person name="de Vries R.P."/>
            <person name="Riley R."/>
            <person name="Wiebenga A."/>
            <person name="Aguilar-Osorio G."/>
            <person name="Amillis S."/>
            <person name="Uchima C.A."/>
            <person name="Anderluh G."/>
            <person name="Asadollahi M."/>
            <person name="Askin M."/>
            <person name="Barry K."/>
            <person name="Battaglia E."/>
            <person name="Bayram O."/>
            <person name="Benocci T."/>
            <person name="Braus-Stromeyer S.A."/>
            <person name="Caldana C."/>
            <person name="Canovas D."/>
            <person name="Cerqueira G.C."/>
            <person name="Chen F."/>
            <person name="Chen W."/>
            <person name="Choi C."/>
            <person name="Clum A."/>
            <person name="Dos Santos R.A."/>
            <person name="Damasio A.R."/>
            <person name="Diallinas G."/>
            <person name="Emri T."/>
            <person name="Fekete E."/>
            <person name="Flipphi M."/>
            <person name="Freyberg S."/>
            <person name="Gallo A."/>
            <person name="Gournas C."/>
            <person name="Habgood R."/>
            <person name="Hainaut M."/>
            <person name="Harispe M.L."/>
            <person name="Henrissat B."/>
            <person name="Hilden K.S."/>
            <person name="Hope R."/>
            <person name="Hossain A."/>
            <person name="Karabika E."/>
            <person name="Karaffa L."/>
            <person name="Karanyi Z."/>
            <person name="Krasevec N."/>
            <person name="Kuo A."/>
            <person name="Kusch H."/>
            <person name="LaButti K."/>
            <person name="Lagendijk E.L."/>
            <person name="Lapidus A."/>
            <person name="Levasseur A."/>
            <person name="Lindquist E."/>
            <person name="Lipzen A."/>
            <person name="Logrieco A.F."/>
            <person name="MacCabe A."/>
            <person name="Maekelae M.R."/>
            <person name="Malavazi I."/>
            <person name="Melin P."/>
            <person name="Meyer V."/>
            <person name="Mielnichuk N."/>
            <person name="Miskei M."/>
            <person name="Molnar A.P."/>
            <person name="Mule G."/>
            <person name="Ngan C.Y."/>
            <person name="Orejas M."/>
            <person name="Orosz E."/>
            <person name="Ouedraogo J.P."/>
            <person name="Overkamp K.M."/>
            <person name="Park H.-S."/>
            <person name="Perrone G."/>
            <person name="Piumi F."/>
            <person name="Punt P.J."/>
            <person name="Ram A.F."/>
            <person name="Ramon A."/>
            <person name="Rauscher S."/>
            <person name="Record E."/>
            <person name="Riano-Pachon D.M."/>
            <person name="Robert V."/>
            <person name="Roehrig J."/>
            <person name="Ruller R."/>
            <person name="Salamov A."/>
            <person name="Salih N.S."/>
            <person name="Samson R.A."/>
            <person name="Sandor E."/>
            <person name="Sanguinetti M."/>
            <person name="Schuetze T."/>
            <person name="Sepcic K."/>
            <person name="Shelest E."/>
            <person name="Sherlock G."/>
            <person name="Sophianopoulou V."/>
            <person name="Squina F.M."/>
            <person name="Sun H."/>
            <person name="Susca A."/>
            <person name="Todd R.B."/>
            <person name="Tsang A."/>
            <person name="Unkles S.E."/>
            <person name="van de Wiele N."/>
            <person name="van Rossen-Uffink D."/>
            <person name="Oliveira J.V."/>
            <person name="Vesth T.C."/>
            <person name="Visser J."/>
            <person name="Yu J.-H."/>
            <person name="Zhou M."/>
            <person name="Andersen M.R."/>
            <person name="Archer D.B."/>
            <person name="Baker S.E."/>
            <person name="Benoit I."/>
            <person name="Brakhage A.A."/>
            <person name="Braus G.H."/>
            <person name="Fischer R."/>
            <person name="Frisvad J.C."/>
            <person name="Goldman G.H."/>
            <person name="Houbraken J."/>
            <person name="Oakley B."/>
            <person name="Pocsi I."/>
            <person name="Scazzocchio C."/>
            <person name="Seiboth B."/>
            <person name="vanKuyk P.A."/>
            <person name="Wortman J."/>
            <person name="Dyer P.S."/>
            <person name="Grigoriev I.V."/>
        </authorList>
    </citation>
    <scope>NUCLEOTIDE SEQUENCE [LARGE SCALE GENOMIC DNA]</scope>
    <source>
        <strain evidence="2">CBS 506.65</strain>
    </source>
</reference>
<evidence type="ECO:0000313" key="1">
    <source>
        <dbReference type="EMBL" id="OJJ50229.1"/>
    </source>
</evidence>